<dbReference type="InterPro" id="IPR023346">
    <property type="entry name" value="Lysozyme-like_dom_sf"/>
</dbReference>
<evidence type="ECO:0000313" key="3">
    <source>
        <dbReference type="EMBL" id="CAB4148824.1"/>
    </source>
</evidence>
<proteinExistence type="predicted"/>
<accession>A0A6J5MPV2</accession>
<dbReference type="Pfam" id="PF06737">
    <property type="entry name" value="Transglycosylas"/>
    <property type="match status" value="1"/>
</dbReference>
<dbReference type="InterPro" id="IPR010618">
    <property type="entry name" value="RPF"/>
</dbReference>
<evidence type="ECO:0000259" key="2">
    <source>
        <dbReference type="Pfam" id="PF06737"/>
    </source>
</evidence>
<keyword evidence="1" id="KW-0378">Hydrolase</keyword>
<dbReference type="GO" id="GO:0016787">
    <property type="term" value="F:hydrolase activity"/>
    <property type="evidence" value="ECO:0007669"/>
    <property type="project" value="UniProtKB-KW"/>
</dbReference>
<evidence type="ECO:0000256" key="1">
    <source>
        <dbReference type="ARBA" id="ARBA00022801"/>
    </source>
</evidence>
<protein>
    <submittedName>
        <fullName evidence="3">Transglycosylase-like</fullName>
    </submittedName>
</protein>
<sequence>MNKTIAICVAIAIATLTNPIPASAHHTKPTHHVYRGILPDAYYKSLAQCETGGNWQHSTRSYTGGLGIYRGTFKRWSNHSSAKNMTPRQQVKVADAIAFRGHTEPNGEFVYAVGVWGWGCVKGQESLQRYICQSRHKLVQKWKRGC</sequence>
<name>A0A6J5MPV2_9CAUD</name>
<dbReference type="SUPFAM" id="SSF53955">
    <property type="entry name" value="Lysozyme-like"/>
    <property type="match status" value="1"/>
</dbReference>
<feature type="domain" description="Resuscitation-promoting factor core lysozyme-like" evidence="2">
    <location>
        <begin position="42"/>
        <end position="98"/>
    </location>
</feature>
<gene>
    <name evidence="3" type="ORF">UFOVP526_27</name>
</gene>
<dbReference type="Gene3D" id="1.10.530.10">
    <property type="match status" value="1"/>
</dbReference>
<dbReference type="EMBL" id="LR796498">
    <property type="protein sequence ID" value="CAB4148824.1"/>
    <property type="molecule type" value="Genomic_DNA"/>
</dbReference>
<organism evidence="3">
    <name type="scientific">uncultured Caudovirales phage</name>
    <dbReference type="NCBI Taxonomy" id="2100421"/>
    <lineage>
        <taxon>Viruses</taxon>
        <taxon>Duplodnaviria</taxon>
        <taxon>Heunggongvirae</taxon>
        <taxon>Uroviricota</taxon>
        <taxon>Caudoviricetes</taxon>
        <taxon>Peduoviridae</taxon>
        <taxon>Maltschvirus</taxon>
        <taxon>Maltschvirus maltsch</taxon>
    </lineage>
</organism>
<reference evidence="3" key="1">
    <citation type="submission" date="2020-04" db="EMBL/GenBank/DDBJ databases">
        <authorList>
            <person name="Chiriac C."/>
            <person name="Salcher M."/>
            <person name="Ghai R."/>
            <person name="Kavagutti S V."/>
        </authorList>
    </citation>
    <scope>NUCLEOTIDE SEQUENCE</scope>
</reference>